<dbReference type="Pfam" id="PF02878">
    <property type="entry name" value="PGM_PMM_I"/>
    <property type="match status" value="1"/>
</dbReference>
<evidence type="ECO:0000313" key="7">
    <source>
        <dbReference type="Proteomes" id="UP000189701"/>
    </source>
</evidence>
<evidence type="ECO:0000256" key="3">
    <source>
        <dbReference type="ARBA" id="ARBA00022842"/>
    </source>
</evidence>
<gene>
    <name evidence="8" type="primary">LOC104219378</name>
</gene>
<keyword evidence="3" id="KW-0460">Magnesium</keyword>
<dbReference type="GO" id="GO:0004614">
    <property type="term" value="F:phosphoglucomutase activity"/>
    <property type="evidence" value="ECO:0007669"/>
    <property type="project" value="InterPro"/>
</dbReference>
<accession>A0A1U7VJZ2</accession>
<keyword evidence="2" id="KW-0479">Metal-binding</keyword>
<dbReference type="GO" id="GO:0005829">
    <property type="term" value="C:cytosol"/>
    <property type="evidence" value="ECO:0007669"/>
    <property type="project" value="TreeGrafter"/>
</dbReference>
<dbReference type="InterPro" id="IPR005844">
    <property type="entry name" value="A-D-PHexomutase_a/b/a-I"/>
</dbReference>
<dbReference type="Proteomes" id="UP000189701">
    <property type="component" value="Unplaced"/>
</dbReference>
<dbReference type="PANTHER" id="PTHR22573:SF2">
    <property type="entry name" value="PHOSPHOGLUCOMUTASE"/>
    <property type="match status" value="1"/>
</dbReference>
<keyword evidence="5" id="KW-0732">Signal</keyword>
<evidence type="ECO:0000313" key="8">
    <source>
        <dbReference type="RefSeq" id="XP_009768367.1"/>
    </source>
</evidence>
<evidence type="ECO:0000256" key="5">
    <source>
        <dbReference type="SAM" id="SignalP"/>
    </source>
</evidence>
<evidence type="ECO:0000256" key="1">
    <source>
        <dbReference type="ARBA" id="ARBA00010231"/>
    </source>
</evidence>
<dbReference type="Gene3D" id="3.40.120.10">
    <property type="entry name" value="Alpha-D-Glucose-1,6-Bisphosphate, subunit A, domain 3"/>
    <property type="match status" value="1"/>
</dbReference>
<comment type="similarity">
    <text evidence="1">Belongs to the phosphohexose mutase family.</text>
</comment>
<reference evidence="8" key="2">
    <citation type="submission" date="2025-08" db="UniProtKB">
        <authorList>
            <consortium name="RefSeq"/>
        </authorList>
    </citation>
    <scope>IDENTIFICATION</scope>
    <source>
        <tissue evidence="8">Leaf</tissue>
    </source>
</reference>
<evidence type="ECO:0000256" key="2">
    <source>
        <dbReference type="ARBA" id="ARBA00022723"/>
    </source>
</evidence>
<keyword evidence="7" id="KW-1185">Reference proteome</keyword>
<dbReference type="SUPFAM" id="SSF53738">
    <property type="entry name" value="Phosphoglucomutase, first 3 domains"/>
    <property type="match status" value="1"/>
</dbReference>
<feature type="signal peptide" evidence="5">
    <location>
        <begin position="1"/>
        <end position="22"/>
    </location>
</feature>
<proteinExistence type="inferred from homology"/>
<dbReference type="PANTHER" id="PTHR22573">
    <property type="entry name" value="PHOSPHOHEXOMUTASE FAMILY MEMBER"/>
    <property type="match status" value="1"/>
</dbReference>
<keyword evidence="4" id="KW-0413">Isomerase</keyword>
<organism evidence="7 8">
    <name type="scientific">Nicotiana sylvestris</name>
    <name type="common">Wood tobacco</name>
    <name type="synonym">South American tobacco</name>
    <dbReference type="NCBI Taxonomy" id="4096"/>
    <lineage>
        <taxon>Eukaryota</taxon>
        <taxon>Viridiplantae</taxon>
        <taxon>Streptophyta</taxon>
        <taxon>Embryophyta</taxon>
        <taxon>Tracheophyta</taxon>
        <taxon>Spermatophyta</taxon>
        <taxon>Magnoliopsida</taxon>
        <taxon>eudicotyledons</taxon>
        <taxon>Gunneridae</taxon>
        <taxon>Pentapetalae</taxon>
        <taxon>asterids</taxon>
        <taxon>lamiids</taxon>
        <taxon>Solanales</taxon>
        <taxon>Solanaceae</taxon>
        <taxon>Nicotianoideae</taxon>
        <taxon>Nicotianeae</taxon>
        <taxon>Nicotiana</taxon>
    </lineage>
</organism>
<dbReference type="InterPro" id="IPR045244">
    <property type="entry name" value="PGM"/>
</dbReference>
<dbReference type="GO" id="GO:0005975">
    <property type="term" value="P:carbohydrate metabolic process"/>
    <property type="evidence" value="ECO:0007669"/>
    <property type="project" value="InterPro"/>
</dbReference>
<dbReference type="AlphaFoldDB" id="A0A1U7VJZ2"/>
<dbReference type="eggNOG" id="KOG0625">
    <property type="taxonomic scope" value="Eukaryota"/>
</dbReference>
<sequence>MCIGLLWLLSVCFHERSGPVLAEPLSPLFLRPAMAVRVRSLTFLVRSDPLYFLQTCLAYNFGTSGLRKKVKVFIQPHYLQNFVQATFNALGADRVKGATLVVSGNGRYYSKDAIQIITKMAVANGVRRVWMVKMDFCPLLPYQL</sequence>
<dbReference type="GO" id="GO:0046872">
    <property type="term" value="F:metal ion binding"/>
    <property type="evidence" value="ECO:0007669"/>
    <property type="project" value="UniProtKB-KW"/>
</dbReference>
<protein>
    <submittedName>
        <fullName evidence="8">Uncharacterized protein LOC104219378</fullName>
    </submittedName>
</protein>
<feature type="domain" description="Alpha-D-phosphohexomutase alpha/beta/alpha" evidence="6">
    <location>
        <begin position="60"/>
        <end position="129"/>
    </location>
</feature>
<evidence type="ECO:0000259" key="6">
    <source>
        <dbReference type="Pfam" id="PF02878"/>
    </source>
</evidence>
<reference evidence="7" key="1">
    <citation type="journal article" date="2013" name="Genome Biol.">
        <title>Reference genomes and transcriptomes of Nicotiana sylvestris and Nicotiana tomentosiformis.</title>
        <authorList>
            <person name="Sierro N."/>
            <person name="Battey J.N."/>
            <person name="Ouadi S."/>
            <person name="Bovet L."/>
            <person name="Goepfert S."/>
            <person name="Bakaher N."/>
            <person name="Peitsch M.C."/>
            <person name="Ivanov N.V."/>
        </authorList>
    </citation>
    <scope>NUCLEOTIDE SEQUENCE [LARGE SCALE GENOMIC DNA]</scope>
</reference>
<evidence type="ECO:0000256" key="4">
    <source>
        <dbReference type="ARBA" id="ARBA00023235"/>
    </source>
</evidence>
<feature type="chain" id="PRO_5010524523" evidence="5">
    <location>
        <begin position="23"/>
        <end position="144"/>
    </location>
</feature>
<dbReference type="RefSeq" id="XP_009768367.1">
    <property type="nucleotide sequence ID" value="XM_009770065.1"/>
</dbReference>
<feature type="non-terminal residue" evidence="8">
    <location>
        <position position="144"/>
    </location>
</feature>
<dbReference type="InterPro" id="IPR016055">
    <property type="entry name" value="A-D-PHexomutase_a/b/a-I/II/III"/>
</dbReference>
<dbReference type="STRING" id="4096.A0A1U7VJZ2"/>
<name>A0A1U7VJZ2_NICSY</name>